<comment type="caution">
    <text evidence="5">The sequence shown here is derived from an EMBL/GenBank/DDBJ whole genome shotgun (WGS) entry which is preliminary data.</text>
</comment>
<dbReference type="PROSITE" id="PS50110">
    <property type="entry name" value="RESPONSE_REGULATORY"/>
    <property type="match status" value="1"/>
</dbReference>
<feature type="domain" description="Response regulatory" evidence="4">
    <location>
        <begin position="7"/>
        <end position="123"/>
    </location>
</feature>
<dbReference type="Proteomes" id="UP000248790">
    <property type="component" value="Unassembled WGS sequence"/>
</dbReference>
<feature type="modified residue" description="4-aspartylphosphate" evidence="3">
    <location>
        <position position="58"/>
    </location>
</feature>
<accession>A0A327X347</accession>
<dbReference type="EMBL" id="QLMC01000002">
    <property type="protein sequence ID" value="RAJ99994.1"/>
    <property type="molecule type" value="Genomic_DNA"/>
</dbReference>
<dbReference type="SMART" id="SM00448">
    <property type="entry name" value="REC"/>
    <property type="match status" value="1"/>
</dbReference>
<evidence type="ECO:0000259" key="4">
    <source>
        <dbReference type="PROSITE" id="PS50110"/>
    </source>
</evidence>
<dbReference type="InterPro" id="IPR050595">
    <property type="entry name" value="Bact_response_regulator"/>
</dbReference>
<evidence type="ECO:0000313" key="6">
    <source>
        <dbReference type="Proteomes" id="UP000248790"/>
    </source>
</evidence>
<evidence type="ECO:0000256" key="2">
    <source>
        <dbReference type="ARBA" id="ARBA00023012"/>
    </source>
</evidence>
<organism evidence="5 6">
    <name type="scientific">Larkinella arboricola</name>
    <dbReference type="NCBI Taxonomy" id="643671"/>
    <lineage>
        <taxon>Bacteria</taxon>
        <taxon>Pseudomonadati</taxon>
        <taxon>Bacteroidota</taxon>
        <taxon>Cytophagia</taxon>
        <taxon>Cytophagales</taxon>
        <taxon>Spirosomataceae</taxon>
        <taxon>Larkinella</taxon>
    </lineage>
</organism>
<reference evidence="5 6" key="1">
    <citation type="submission" date="2018-06" db="EMBL/GenBank/DDBJ databases">
        <title>Genomic Encyclopedia of Archaeal and Bacterial Type Strains, Phase II (KMG-II): from individual species to whole genera.</title>
        <authorList>
            <person name="Goeker M."/>
        </authorList>
    </citation>
    <scope>NUCLEOTIDE SEQUENCE [LARGE SCALE GENOMIC DNA]</scope>
    <source>
        <strain evidence="5 6">DSM 21851</strain>
    </source>
</reference>
<dbReference type="InterPro" id="IPR001789">
    <property type="entry name" value="Sig_transdc_resp-reg_receiver"/>
</dbReference>
<sequence length="129" mass="14231">MMKKVSKILVVDDDALHRKLLTYQLTKNGYQVLIASDGLEALDWLRVPGQQPDLILLDLLMPRFSGLDVLRKLKASASKLPVILMSAAEWPIANEGVTLSKPDAFLSKPFNVEKLVAKIEALLLPVAVV</sequence>
<evidence type="ECO:0000313" key="5">
    <source>
        <dbReference type="EMBL" id="RAJ99994.1"/>
    </source>
</evidence>
<keyword evidence="2" id="KW-0902">Two-component regulatory system</keyword>
<dbReference type="GO" id="GO:0000160">
    <property type="term" value="P:phosphorelay signal transduction system"/>
    <property type="evidence" value="ECO:0007669"/>
    <property type="project" value="UniProtKB-KW"/>
</dbReference>
<dbReference type="PANTHER" id="PTHR44591">
    <property type="entry name" value="STRESS RESPONSE REGULATOR PROTEIN 1"/>
    <property type="match status" value="1"/>
</dbReference>
<dbReference type="PANTHER" id="PTHR44591:SF14">
    <property type="entry name" value="PROTEIN PILG"/>
    <property type="match status" value="1"/>
</dbReference>
<protein>
    <submittedName>
        <fullName evidence="5">Two-component system response regulator VicR/two-component system response regulator MprA/two-component system response regulator RegX3</fullName>
    </submittedName>
</protein>
<name>A0A327X347_LARAB</name>
<dbReference type="InterPro" id="IPR011006">
    <property type="entry name" value="CheY-like_superfamily"/>
</dbReference>
<dbReference type="RefSeq" id="WP_111627780.1">
    <property type="nucleotide sequence ID" value="NZ_QLMC01000002.1"/>
</dbReference>
<gene>
    <name evidence="5" type="ORF">LX87_01692</name>
</gene>
<proteinExistence type="predicted"/>
<dbReference type="Gene3D" id="3.40.50.2300">
    <property type="match status" value="1"/>
</dbReference>
<dbReference type="CDD" id="cd17574">
    <property type="entry name" value="REC_OmpR"/>
    <property type="match status" value="1"/>
</dbReference>
<dbReference type="OrthoDB" id="9789181at2"/>
<dbReference type="SUPFAM" id="SSF52172">
    <property type="entry name" value="CheY-like"/>
    <property type="match status" value="1"/>
</dbReference>
<evidence type="ECO:0000256" key="3">
    <source>
        <dbReference type="PROSITE-ProRule" id="PRU00169"/>
    </source>
</evidence>
<evidence type="ECO:0000256" key="1">
    <source>
        <dbReference type="ARBA" id="ARBA00022553"/>
    </source>
</evidence>
<dbReference type="Pfam" id="PF00072">
    <property type="entry name" value="Response_reg"/>
    <property type="match status" value="1"/>
</dbReference>
<keyword evidence="6" id="KW-1185">Reference proteome</keyword>
<dbReference type="AlphaFoldDB" id="A0A327X347"/>
<keyword evidence="1 3" id="KW-0597">Phosphoprotein</keyword>